<organism evidence="2 3">
    <name type="scientific">Actinomadura chibensis</name>
    <dbReference type="NCBI Taxonomy" id="392828"/>
    <lineage>
        <taxon>Bacteria</taxon>
        <taxon>Bacillati</taxon>
        <taxon>Actinomycetota</taxon>
        <taxon>Actinomycetes</taxon>
        <taxon>Streptosporangiales</taxon>
        <taxon>Thermomonosporaceae</taxon>
        <taxon>Actinomadura</taxon>
    </lineage>
</organism>
<dbReference type="InterPro" id="IPR002734">
    <property type="entry name" value="RibDG_C"/>
</dbReference>
<keyword evidence="3" id="KW-1185">Reference proteome</keyword>
<accession>A0A5D0NVC3</accession>
<reference evidence="2 3" key="1">
    <citation type="submission" date="2019-08" db="EMBL/GenBank/DDBJ databases">
        <title>Actinomadura sp. nov. CYP1-5 isolated from mountain soil.</title>
        <authorList>
            <person name="Songsumanus A."/>
            <person name="Kuncharoen N."/>
            <person name="Kudo T."/>
            <person name="Yuki M."/>
            <person name="Igarashi Y."/>
            <person name="Tanasupawat S."/>
        </authorList>
    </citation>
    <scope>NUCLEOTIDE SEQUENCE [LARGE SCALE GENOMIC DNA]</scope>
    <source>
        <strain evidence="2 3">JCM 14158</strain>
    </source>
</reference>
<comment type="caution">
    <text evidence="2">The sequence shown here is derived from an EMBL/GenBank/DDBJ whole genome shotgun (WGS) entry which is preliminary data.</text>
</comment>
<dbReference type="PANTHER" id="PTHR38011:SF11">
    <property type="entry name" value="2,5-DIAMINO-6-RIBOSYLAMINO-4(3H)-PYRIMIDINONE 5'-PHOSPHATE REDUCTASE"/>
    <property type="match status" value="1"/>
</dbReference>
<name>A0A5D0NVC3_9ACTN</name>
<dbReference type="PANTHER" id="PTHR38011">
    <property type="entry name" value="DIHYDROFOLATE REDUCTASE FAMILY PROTEIN (AFU_ORTHOLOGUE AFUA_8G06820)"/>
    <property type="match status" value="1"/>
</dbReference>
<dbReference type="SUPFAM" id="SSF53597">
    <property type="entry name" value="Dihydrofolate reductase-like"/>
    <property type="match status" value="1"/>
</dbReference>
<protein>
    <submittedName>
        <fullName evidence="2">Dihydrofolate reductase</fullName>
    </submittedName>
</protein>
<dbReference type="Pfam" id="PF01872">
    <property type="entry name" value="RibD_C"/>
    <property type="match status" value="1"/>
</dbReference>
<dbReference type="InterPro" id="IPR050765">
    <property type="entry name" value="Riboflavin_Biosynth_HTPR"/>
</dbReference>
<evidence type="ECO:0000259" key="1">
    <source>
        <dbReference type="Pfam" id="PF01872"/>
    </source>
</evidence>
<dbReference type="Proteomes" id="UP000323380">
    <property type="component" value="Unassembled WGS sequence"/>
</dbReference>
<dbReference type="GO" id="GO:0008703">
    <property type="term" value="F:5-amino-6-(5-phosphoribosylamino)uracil reductase activity"/>
    <property type="evidence" value="ECO:0007669"/>
    <property type="project" value="InterPro"/>
</dbReference>
<dbReference type="GO" id="GO:0009231">
    <property type="term" value="P:riboflavin biosynthetic process"/>
    <property type="evidence" value="ECO:0007669"/>
    <property type="project" value="InterPro"/>
</dbReference>
<dbReference type="Gene3D" id="3.40.430.10">
    <property type="entry name" value="Dihydrofolate Reductase, subunit A"/>
    <property type="match status" value="1"/>
</dbReference>
<dbReference type="AlphaFoldDB" id="A0A5D0NVC3"/>
<dbReference type="STRING" id="1220554.GCA_001552135_04268"/>
<dbReference type="InterPro" id="IPR024072">
    <property type="entry name" value="DHFR-like_dom_sf"/>
</dbReference>
<evidence type="ECO:0000313" key="2">
    <source>
        <dbReference type="EMBL" id="TYB48149.1"/>
    </source>
</evidence>
<dbReference type="RefSeq" id="WP_067893813.1">
    <property type="nucleotide sequence ID" value="NZ_VSFG01000001.1"/>
</dbReference>
<gene>
    <name evidence="2" type="ORF">FXF69_02695</name>
</gene>
<sequence length="179" mass="19077">MGGDRSFSAAAFVAASLDGYTARADGDVQWVAEHAERAWDDSYREFVADVDTFVMGRGTYEVVATLGPWPFAGKRVAVLSTRLAQAADRRVTVYRELDALVSALGESGARRVCVDGGRVVETFLRAGLLDELTVTTLPVLLGGGLPLSGALDEDVHLTHRTTRVLGTGLVQSTYTVDGS</sequence>
<feature type="domain" description="Bacterial bifunctional deaminase-reductase C-terminal" evidence="1">
    <location>
        <begin position="12"/>
        <end position="170"/>
    </location>
</feature>
<proteinExistence type="predicted"/>
<evidence type="ECO:0000313" key="3">
    <source>
        <dbReference type="Proteomes" id="UP000323380"/>
    </source>
</evidence>
<dbReference type="EMBL" id="VSFG01000001">
    <property type="protein sequence ID" value="TYB48149.1"/>
    <property type="molecule type" value="Genomic_DNA"/>
</dbReference>